<reference evidence="1" key="1">
    <citation type="journal article" date="2021" name="Sci. Adv.">
        <title>The American lobster genome reveals insights on longevity, neural, and immune adaptations.</title>
        <authorList>
            <person name="Polinski J.M."/>
            <person name="Zimin A.V."/>
            <person name="Clark K.F."/>
            <person name="Kohn A.B."/>
            <person name="Sadowski N."/>
            <person name="Timp W."/>
            <person name="Ptitsyn A."/>
            <person name="Khanna P."/>
            <person name="Romanova D.Y."/>
            <person name="Williams P."/>
            <person name="Greenwood S.J."/>
            <person name="Moroz L.L."/>
            <person name="Walt D.R."/>
            <person name="Bodnar A.G."/>
        </authorList>
    </citation>
    <scope>NUCLEOTIDE SEQUENCE</scope>
    <source>
        <strain evidence="1">GMGI-L3</strain>
    </source>
</reference>
<dbReference type="PRINTS" id="PR00069">
    <property type="entry name" value="ALDKETRDTASE"/>
</dbReference>
<comment type="caution">
    <text evidence="1">The sequence shown here is derived from an EMBL/GenBank/DDBJ whole genome shotgun (WGS) entry which is preliminary data.</text>
</comment>
<dbReference type="Gene3D" id="3.20.20.100">
    <property type="entry name" value="NADP-dependent oxidoreductase domain"/>
    <property type="match status" value="1"/>
</dbReference>
<evidence type="ECO:0000313" key="1">
    <source>
        <dbReference type="EMBL" id="KAG7165946.1"/>
    </source>
</evidence>
<dbReference type="InterPro" id="IPR036812">
    <property type="entry name" value="NAD(P)_OxRdtase_dom_sf"/>
</dbReference>
<accession>A0A8J5JYI2</accession>
<dbReference type="GO" id="GO:0016491">
    <property type="term" value="F:oxidoreductase activity"/>
    <property type="evidence" value="ECO:0007669"/>
    <property type="project" value="InterPro"/>
</dbReference>
<dbReference type="Proteomes" id="UP000747542">
    <property type="component" value="Unassembled WGS sequence"/>
</dbReference>
<keyword evidence="2" id="KW-1185">Reference proteome</keyword>
<name>A0A8J5JYI2_HOMAM</name>
<protein>
    <submittedName>
        <fullName evidence="1">Aldo-keto reductase family 1 member B1-like 1</fullName>
    </submittedName>
</protein>
<dbReference type="PANTHER" id="PTHR11732">
    <property type="entry name" value="ALDO/KETO REDUCTASE"/>
    <property type="match status" value="1"/>
</dbReference>
<gene>
    <name evidence="1" type="primary">Akr1B1-L1</name>
    <name evidence="1" type="ORF">Hamer_G011861</name>
</gene>
<evidence type="ECO:0000313" key="2">
    <source>
        <dbReference type="Proteomes" id="UP000747542"/>
    </source>
</evidence>
<dbReference type="InterPro" id="IPR020471">
    <property type="entry name" value="AKR"/>
</dbReference>
<sequence>MKTDLEAVWKGMEAQFLLMGSGARIQPANLQIEVQAYHMQKNLQEVCQKFGISVCAFGPLGAPYREVGTREFPPLLEHPIVNKIAQSHNRTTAQVLLRHWCNMTSLLFPSQLRQSVLCKISRIPEHPVAIPYTFLEI</sequence>
<dbReference type="EMBL" id="JAHLQT010023139">
    <property type="protein sequence ID" value="KAG7165946.1"/>
    <property type="molecule type" value="Genomic_DNA"/>
</dbReference>
<proteinExistence type="predicted"/>
<dbReference type="SUPFAM" id="SSF51430">
    <property type="entry name" value="NAD(P)-linked oxidoreductase"/>
    <property type="match status" value="1"/>
</dbReference>
<organism evidence="1 2">
    <name type="scientific">Homarus americanus</name>
    <name type="common">American lobster</name>
    <dbReference type="NCBI Taxonomy" id="6706"/>
    <lineage>
        <taxon>Eukaryota</taxon>
        <taxon>Metazoa</taxon>
        <taxon>Ecdysozoa</taxon>
        <taxon>Arthropoda</taxon>
        <taxon>Crustacea</taxon>
        <taxon>Multicrustacea</taxon>
        <taxon>Malacostraca</taxon>
        <taxon>Eumalacostraca</taxon>
        <taxon>Eucarida</taxon>
        <taxon>Decapoda</taxon>
        <taxon>Pleocyemata</taxon>
        <taxon>Astacidea</taxon>
        <taxon>Nephropoidea</taxon>
        <taxon>Nephropidae</taxon>
        <taxon>Homarus</taxon>
    </lineage>
</organism>
<dbReference type="AlphaFoldDB" id="A0A8J5JYI2"/>